<evidence type="ECO:0000313" key="3">
    <source>
        <dbReference type="Proteomes" id="UP000272622"/>
    </source>
</evidence>
<protein>
    <submittedName>
        <fullName evidence="2">3-isopropylmalate dehydratase</fullName>
    </submittedName>
</protein>
<dbReference type="Proteomes" id="UP000272622">
    <property type="component" value="Chromosome"/>
</dbReference>
<feature type="chain" id="PRO_5046804085" evidence="1">
    <location>
        <begin position="18"/>
        <end position="140"/>
    </location>
</feature>
<evidence type="ECO:0000256" key="1">
    <source>
        <dbReference type="SAM" id="SignalP"/>
    </source>
</evidence>
<evidence type="ECO:0000313" key="2">
    <source>
        <dbReference type="EMBL" id="AZL75780.1"/>
    </source>
</evidence>
<gene>
    <name evidence="2" type="ORF">EI693_22915</name>
</gene>
<accession>A0ABM7CW88</accession>
<dbReference type="PROSITE" id="PS51257">
    <property type="entry name" value="PROKAR_LIPOPROTEIN"/>
    <property type="match status" value="1"/>
</dbReference>
<feature type="signal peptide" evidence="1">
    <location>
        <begin position="1"/>
        <end position="17"/>
    </location>
</feature>
<name>A0ABM7CW88_9PSED</name>
<dbReference type="RefSeq" id="WP_125465640.1">
    <property type="nucleotide sequence ID" value="NZ_CP034337.1"/>
</dbReference>
<keyword evidence="3" id="KW-1185">Reference proteome</keyword>
<proteinExistence type="predicted"/>
<dbReference type="EMBL" id="CP034337">
    <property type="protein sequence ID" value="AZL75780.1"/>
    <property type="molecule type" value="Genomic_DNA"/>
</dbReference>
<keyword evidence="1" id="KW-0732">Signal</keyword>
<reference evidence="2 3" key="1">
    <citation type="submission" date="2018-12" db="EMBL/GenBank/DDBJ databases">
        <authorList>
            <person name="Li S."/>
            <person name="Yang R."/>
            <person name="Chen G."/>
            <person name="Zou L."/>
            <person name="Zhang C."/>
            <person name="Chen Y."/>
            <person name="Liu Z."/>
            <person name="Li Y."/>
            <person name="Yan Y."/>
            <person name="Huang M."/>
            <person name="Chen T."/>
        </authorList>
    </citation>
    <scope>NUCLEOTIDE SEQUENCE [LARGE SCALE GENOMIC DNA]</scope>
    <source>
        <strain evidence="2 3">2014</strain>
    </source>
</reference>
<organism evidence="2 3">
    <name type="scientific">Pseudomonas oryziphila</name>
    <dbReference type="NCBI Taxonomy" id="2894079"/>
    <lineage>
        <taxon>Bacteria</taxon>
        <taxon>Pseudomonadati</taxon>
        <taxon>Pseudomonadota</taxon>
        <taxon>Gammaproteobacteria</taxon>
        <taxon>Pseudomonadales</taxon>
        <taxon>Pseudomonadaceae</taxon>
        <taxon>Pseudomonas</taxon>
    </lineage>
</organism>
<sequence>MRKLIAAAAIAALSGCAAPPSIGEAIPAPANRLLAFQAEDQGKDGTVTVIREGAAQGGHCFFGVYIDGKLVARLDNDEKASFHVKPGRRLVGVGADPQGAGPCSGNTQFKREVATWLEVGESQTFRIAFQPMLDIRPSSY</sequence>